<accession>A0AAV0E3U2</accession>
<sequence length="148" mass="16600">MAGAKRRGLSSSIQLDKLSRPMPRAQWIDQIRVIIIYAPNGMGFPHIDLHVCCMYVRSINDESWINEDGEAKVFFLQSASIAQAFQTPGGVAVLVVFSKVYWRPNCEFPLLCGGRGTAWDQSMMGWFFLASSAQIFTCNSPQLCSRKM</sequence>
<dbReference type="Proteomes" id="UP001152523">
    <property type="component" value="Unassembled WGS sequence"/>
</dbReference>
<keyword evidence="2" id="KW-1185">Reference proteome</keyword>
<comment type="caution">
    <text evidence="1">The sequence shown here is derived from an EMBL/GenBank/DDBJ whole genome shotgun (WGS) entry which is preliminary data.</text>
</comment>
<organism evidence="1 2">
    <name type="scientific">Cuscuta epithymum</name>
    <dbReference type="NCBI Taxonomy" id="186058"/>
    <lineage>
        <taxon>Eukaryota</taxon>
        <taxon>Viridiplantae</taxon>
        <taxon>Streptophyta</taxon>
        <taxon>Embryophyta</taxon>
        <taxon>Tracheophyta</taxon>
        <taxon>Spermatophyta</taxon>
        <taxon>Magnoliopsida</taxon>
        <taxon>eudicotyledons</taxon>
        <taxon>Gunneridae</taxon>
        <taxon>Pentapetalae</taxon>
        <taxon>asterids</taxon>
        <taxon>lamiids</taxon>
        <taxon>Solanales</taxon>
        <taxon>Convolvulaceae</taxon>
        <taxon>Cuscuteae</taxon>
        <taxon>Cuscuta</taxon>
        <taxon>Cuscuta subgen. Cuscuta</taxon>
    </lineage>
</organism>
<proteinExistence type="predicted"/>
<protein>
    <submittedName>
        <fullName evidence="1">Uncharacterized protein</fullName>
    </submittedName>
</protein>
<gene>
    <name evidence="1" type="ORF">CEPIT_LOCUS20504</name>
</gene>
<name>A0AAV0E3U2_9ASTE</name>
<dbReference type="EMBL" id="CAMAPF010000213">
    <property type="protein sequence ID" value="CAH9113928.1"/>
    <property type="molecule type" value="Genomic_DNA"/>
</dbReference>
<evidence type="ECO:0000313" key="2">
    <source>
        <dbReference type="Proteomes" id="UP001152523"/>
    </source>
</evidence>
<dbReference type="AlphaFoldDB" id="A0AAV0E3U2"/>
<reference evidence="1" key="1">
    <citation type="submission" date="2022-07" db="EMBL/GenBank/DDBJ databases">
        <authorList>
            <person name="Macas J."/>
            <person name="Novak P."/>
            <person name="Neumann P."/>
        </authorList>
    </citation>
    <scope>NUCLEOTIDE SEQUENCE</scope>
</reference>
<evidence type="ECO:0000313" key="1">
    <source>
        <dbReference type="EMBL" id="CAH9113928.1"/>
    </source>
</evidence>